<organism evidence="7 8">
    <name type="scientific">Folsomia candida</name>
    <name type="common">Springtail</name>
    <dbReference type="NCBI Taxonomy" id="158441"/>
    <lineage>
        <taxon>Eukaryota</taxon>
        <taxon>Metazoa</taxon>
        <taxon>Ecdysozoa</taxon>
        <taxon>Arthropoda</taxon>
        <taxon>Hexapoda</taxon>
        <taxon>Collembola</taxon>
        <taxon>Entomobryomorpha</taxon>
        <taxon>Isotomoidea</taxon>
        <taxon>Isotomidae</taxon>
        <taxon>Proisotominae</taxon>
        <taxon>Folsomia</taxon>
    </lineage>
</organism>
<evidence type="ECO:0000256" key="4">
    <source>
        <dbReference type="ARBA" id="ARBA00023157"/>
    </source>
</evidence>
<keyword evidence="4" id="KW-1015">Disulfide bond</keyword>
<evidence type="ECO:0000256" key="2">
    <source>
        <dbReference type="ARBA" id="ARBA00022801"/>
    </source>
</evidence>
<dbReference type="InterPro" id="IPR001254">
    <property type="entry name" value="Trypsin_dom"/>
</dbReference>
<dbReference type="InterPro" id="IPR050430">
    <property type="entry name" value="Peptidase_S1"/>
</dbReference>
<feature type="signal peptide" evidence="5">
    <location>
        <begin position="1"/>
        <end position="22"/>
    </location>
</feature>
<dbReference type="EMBL" id="LNIX01000023">
    <property type="protein sequence ID" value="OXA43017.1"/>
    <property type="molecule type" value="Genomic_DNA"/>
</dbReference>
<dbReference type="AlphaFoldDB" id="A0A226DE85"/>
<dbReference type="SUPFAM" id="SSF50494">
    <property type="entry name" value="Trypsin-like serine proteases"/>
    <property type="match status" value="1"/>
</dbReference>
<dbReference type="InterPro" id="IPR043504">
    <property type="entry name" value="Peptidase_S1_PA_chymotrypsin"/>
</dbReference>
<reference evidence="7 8" key="1">
    <citation type="submission" date="2015-12" db="EMBL/GenBank/DDBJ databases">
        <title>The genome of Folsomia candida.</title>
        <authorList>
            <person name="Faddeeva A."/>
            <person name="Derks M.F."/>
            <person name="Anvar Y."/>
            <person name="Smit S."/>
            <person name="Van Straalen N."/>
            <person name="Roelofs D."/>
        </authorList>
    </citation>
    <scope>NUCLEOTIDE SEQUENCE [LARGE SCALE GENOMIC DNA]</scope>
    <source>
        <strain evidence="7 8">VU population</strain>
        <tissue evidence="7">Whole body</tissue>
    </source>
</reference>
<dbReference type="PANTHER" id="PTHR24276">
    <property type="entry name" value="POLYSERASE-RELATED"/>
    <property type="match status" value="1"/>
</dbReference>
<evidence type="ECO:0000313" key="8">
    <source>
        <dbReference type="Proteomes" id="UP000198287"/>
    </source>
</evidence>
<comment type="caution">
    <text evidence="7">The sequence shown here is derived from an EMBL/GenBank/DDBJ whole genome shotgun (WGS) entry which is preliminary data.</text>
</comment>
<dbReference type="STRING" id="158441.A0A226DE85"/>
<keyword evidence="5" id="KW-0732">Signal</keyword>
<dbReference type="GO" id="GO:0006508">
    <property type="term" value="P:proteolysis"/>
    <property type="evidence" value="ECO:0007669"/>
    <property type="project" value="UniProtKB-KW"/>
</dbReference>
<keyword evidence="1" id="KW-0645">Protease</keyword>
<dbReference type="Gene3D" id="2.40.10.10">
    <property type="entry name" value="Trypsin-like serine proteases"/>
    <property type="match status" value="1"/>
</dbReference>
<feature type="chain" id="PRO_5012104197" evidence="5">
    <location>
        <begin position="23"/>
        <end position="570"/>
    </location>
</feature>
<keyword evidence="3" id="KW-0720">Serine protease</keyword>
<feature type="domain" description="Peptidase S1" evidence="6">
    <location>
        <begin position="531"/>
        <end position="568"/>
    </location>
</feature>
<evidence type="ECO:0000256" key="1">
    <source>
        <dbReference type="ARBA" id="ARBA00022670"/>
    </source>
</evidence>
<protein>
    <submittedName>
        <fullName evidence="7">Trypsin V-B</fullName>
    </submittedName>
</protein>
<dbReference type="InterPro" id="IPR009003">
    <property type="entry name" value="Peptidase_S1_PA"/>
</dbReference>
<gene>
    <name evidence="7" type="ORF">Fcan01_21967</name>
</gene>
<proteinExistence type="predicted"/>
<evidence type="ECO:0000313" key="7">
    <source>
        <dbReference type="EMBL" id="OXA43017.1"/>
    </source>
</evidence>
<keyword evidence="8" id="KW-1185">Reference proteome</keyword>
<dbReference type="Proteomes" id="UP000198287">
    <property type="component" value="Unassembled WGS sequence"/>
</dbReference>
<evidence type="ECO:0000256" key="3">
    <source>
        <dbReference type="ARBA" id="ARBA00022825"/>
    </source>
</evidence>
<evidence type="ECO:0000259" key="6">
    <source>
        <dbReference type="Pfam" id="PF00089"/>
    </source>
</evidence>
<keyword evidence="2" id="KW-0378">Hydrolase</keyword>
<accession>A0A226DE85</accession>
<dbReference type="Pfam" id="PF00089">
    <property type="entry name" value="Trypsin"/>
    <property type="match status" value="1"/>
</dbReference>
<sequence>MGFLFLSKVSLLYFVMIHNLITELLVTVKSHPTGKPIPPEFDPIHFKHYVEIIEICTNIILIHKEQNLNLIVFRFFYEAGLPDNLKQLKLGRRERRGPFSRTKYSLIRPYFGQRFLIFGTNMRLTIEQGFPGWRNKLVDFRLFEILIIEIGQVPGRVVNALHLKYFNTYHHSGLVVAGKPSQRWYTIECLSHDGAQCFRSAQIVGKDINELSKYFVEITLYRGRKDVESKVRKWYDRGCEERELHEIVKLTKLSELASFWSFQDASKYSNLNITPRHRTPAPQDNPDMEYTYVTGSVESFSFVSCYKERFPAKSNVFGVRLLLWVWILMSGTVLTNWYKTSFTLEMIVPVMYASPLETWLDIPDMEALLPLNMFQVLDSESFGAYSLFHLRMHEKFTTSTRYRAIAEQLSNIKVDPSDRRKPINEESFVKEEFMTRWERILKTHLLRYSPLKPIQYSETVRLVEKLSTCGKIEFLDTTENIASLLPFLNDNQDKIKYLSGIEPFFKVARGWKIYPVRNATNFTKEENNTRIVRGYPTTIEEYPYQVSIQAHGSHYCGGSLISDRHVLTSS</sequence>
<dbReference type="PANTHER" id="PTHR24276:SF98">
    <property type="entry name" value="FI18310P1-RELATED"/>
    <property type="match status" value="1"/>
</dbReference>
<name>A0A226DE85_FOLCA</name>
<evidence type="ECO:0000256" key="5">
    <source>
        <dbReference type="SAM" id="SignalP"/>
    </source>
</evidence>
<dbReference type="GO" id="GO:0004252">
    <property type="term" value="F:serine-type endopeptidase activity"/>
    <property type="evidence" value="ECO:0007669"/>
    <property type="project" value="InterPro"/>
</dbReference>